<dbReference type="AlphaFoldDB" id="A0A0D5YQT3"/>
<keyword evidence="1" id="KW-1133">Transmembrane helix</keyword>
<dbReference type="HOGENOM" id="CLU_076546_0_0_10"/>
<feature type="transmembrane region" description="Helical" evidence="1">
    <location>
        <begin position="7"/>
        <end position="28"/>
    </location>
</feature>
<keyword evidence="1" id="KW-0812">Transmembrane</keyword>
<reference evidence="2 3" key="1">
    <citation type="submission" date="2015-03" db="EMBL/GenBank/DDBJ databases">
        <title>Complete genome sequence of Muricauda lutaonensis CC-HSB-11T, isolated from a coastal hot spring.</title>
        <authorList>
            <person name="Kim K.M."/>
        </authorList>
    </citation>
    <scope>NUCLEOTIDE SEQUENCE [LARGE SCALE GENOMIC DNA]</scope>
    <source>
        <strain evidence="2 3">CC-HSB-11</strain>
    </source>
</reference>
<name>A0A0D5YQT3_9FLAO</name>
<evidence type="ECO:0000313" key="2">
    <source>
        <dbReference type="EMBL" id="AKA34284.1"/>
    </source>
</evidence>
<keyword evidence="1" id="KW-0472">Membrane</keyword>
<feature type="transmembrane region" description="Helical" evidence="1">
    <location>
        <begin position="93"/>
        <end position="109"/>
    </location>
</feature>
<feature type="transmembrane region" description="Helical" evidence="1">
    <location>
        <begin position="202"/>
        <end position="220"/>
    </location>
</feature>
<organism evidence="2 3">
    <name type="scientific">Flagellimonas lutaonensis</name>
    <dbReference type="NCBI Taxonomy" id="516051"/>
    <lineage>
        <taxon>Bacteria</taxon>
        <taxon>Pseudomonadati</taxon>
        <taxon>Bacteroidota</taxon>
        <taxon>Flavobacteriia</taxon>
        <taxon>Flavobacteriales</taxon>
        <taxon>Flavobacteriaceae</taxon>
        <taxon>Flagellimonas</taxon>
    </lineage>
</organism>
<keyword evidence="3" id="KW-1185">Reference proteome</keyword>
<dbReference type="OrthoDB" id="3260635at2"/>
<proteinExistence type="predicted"/>
<dbReference type="PATRIC" id="fig|516051.4.peg.640"/>
<dbReference type="STRING" id="516051.VC82_614"/>
<feature type="transmembrane region" description="Helical" evidence="1">
    <location>
        <begin position="264"/>
        <end position="285"/>
    </location>
</feature>
<feature type="transmembrane region" description="Helical" evidence="1">
    <location>
        <begin position="121"/>
        <end position="140"/>
    </location>
</feature>
<evidence type="ECO:0000256" key="1">
    <source>
        <dbReference type="SAM" id="Phobius"/>
    </source>
</evidence>
<dbReference type="EMBL" id="CP011071">
    <property type="protein sequence ID" value="AKA34284.1"/>
    <property type="molecule type" value="Genomic_DNA"/>
</dbReference>
<protein>
    <submittedName>
        <fullName evidence="2">Uncharacterized protein</fullName>
    </submittedName>
</protein>
<feature type="transmembrane region" description="Helical" evidence="1">
    <location>
        <begin position="69"/>
        <end position="86"/>
    </location>
</feature>
<gene>
    <name evidence="2" type="ORF">VC82_614</name>
</gene>
<dbReference type="Proteomes" id="UP000032726">
    <property type="component" value="Chromosome"/>
</dbReference>
<dbReference type="KEGG" id="mlt:VC82_614"/>
<evidence type="ECO:0000313" key="3">
    <source>
        <dbReference type="Proteomes" id="UP000032726"/>
    </source>
</evidence>
<accession>A0A0D5YQT3</accession>
<dbReference type="RefSeq" id="WP_045801066.1">
    <property type="nucleotide sequence ID" value="NZ_CP011071.1"/>
</dbReference>
<feature type="transmembrane region" description="Helical" evidence="1">
    <location>
        <begin position="232"/>
        <end position="252"/>
    </location>
</feature>
<feature type="transmembrane region" description="Helical" evidence="1">
    <location>
        <begin position="161"/>
        <end position="182"/>
    </location>
</feature>
<sequence length="294" mass="32178">MNPKKTIIWLGILIVVLSLIATIGPLLIMDKGEFYGFMTLRGEEVLIFGEGLYKFDSVFAASGFKGQDFVTLFLGIPLLSIALFYYKKGSLKAGLLLLGVISFFLYVYASMSLGAAYNGLFMVYVLLFSASLFFLIVLFVNTGLEILPAEILKALPRTFPAYYLFLCGVVTLVVWSVPLVSSAMQGAPPDLLDHYTTMVTDALDLAIITPSTFLAGWLILKRNPLGYQMAFSLIGIIVFLLPIIALSTYIQFVNGISYSTGEVIGPISGFLVLGLLGIGVLWSILRKLPKEIFS</sequence>